<dbReference type="AlphaFoldDB" id="A0A1Q9ED19"/>
<feature type="transmembrane region" description="Helical" evidence="1">
    <location>
        <begin position="352"/>
        <end position="370"/>
    </location>
</feature>
<comment type="caution">
    <text evidence="2">The sequence shown here is derived from an EMBL/GenBank/DDBJ whole genome shotgun (WGS) entry which is preliminary data.</text>
</comment>
<name>A0A1Q9ED19_SYMMI</name>
<dbReference type="EMBL" id="LSRX01000189">
    <property type="protein sequence ID" value="OLQ05298.1"/>
    <property type="molecule type" value="Genomic_DNA"/>
</dbReference>
<keyword evidence="1" id="KW-0812">Transmembrane</keyword>
<keyword evidence="3" id="KW-1185">Reference proteome</keyword>
<dbReference type="PANTHER" id="PTHR40849:SF2">
    <property type="entry name" value="RGS DOMAIN-CONTAINING PROTEIN"/>
    <property type="match status" value="1"/>
</dbReference>
<keyword evidence="1" id="KW-0472">Membrane</keyword>
<evidence type="ECO:0000313" key="2">
    <source>
        <dbReference type="EMBL" id="OLQ05298.1"/>
    </source>
</evidence>
<dbReference type="Proteomes" id="UP000186817">
    <property type="component" value="Unassembled WGS sequence"/>
</dbReference>
<dbReference type="PANTHER" id="PTHR40849">
    <property type="entry name" value="C2 CALCIUM-DEPENDENT MEMBRANE TARGETING"/>
    <property type="match status" value="1"/>
</dbReference>
<protein>
    <submittedName>
        <fullName evidence="2">Uncharacterized protein</fullName>
    </submittedName>
</protein>
<accession>A0A1Q9ED19</accession>
<evidence type="ECO:0000256" key="1">
    <source>
        <dbReference type="SAM" id="Phobius"/>
    </source>
</evidence>
<keyword evidence="1" id="KW-1133">Transmembrane helix</keyword>
<dbReference type="OMA" id="MANEKIQ"/>
<feature type="transmembrane region" description="Helical" evidence="1">
    <location>
        <begin position="266"/>
        <end position="287"/>
    </location>
</feature>
<organism evidence="2 3">
    <name type="scientific">Symbiodinium microadriaticum</name>
    <name type="common">Dinoflagellate</name>
    <name type="synonym">Zooxanthella microadriatica</name>
    <dbReference type="NCBI Taxonomy" id="2951"/>
    <lineage>
        <taxon>Eukaryota</taxon>
        <taxon>Sar</taxon>
        <taxon>Alveolata</taxon>
        <taxon>Dinophyceae</taxon>
        <taxon>Suessiales</taxon>
        <taxon>Symbiodiniaceae</taxon>
        <taxon>Symbiodinium</taxon>
    </lineage>
</organism>
<feature type="transmembrane region" description="Helical" evidence="1">
    <location>
        <begin position="178"/>
        <end position="205"/>
    </location>
</feature>
<sequence>MASVMSMFGAAEKKVEEAAKEAGEAMSTVATAVEEQVSTAAHTVEERVKAAEVALASASAQLVDMMRAYLHGKITVVVKAVTGALPYAVKMVLDDPEMPGPARRVKDRAVDIAWPEVQEQIALEMEHGFTDMRDALKELAGQKIPEDDKPAYCCLIAFLRYHLYPYDRGLWGVSTDPIWVLTVLLTVIPMFSVAGYIFPFIFLLIDKTDEFQLLFFIVQVKGIQFLSQGILGVYVSFFEFIACSLADEVACRDKEVAGQWAQFFDMLSYVLIFLMVWTAYAMVYLLSRRRAPKHVGDEIPPATFRGGNMLYLISFDLLLTLIGGTILVIVMSSADWDFTAAQVGYAIEAIKVVHGFLMLPFFVMLVVPILRNVVLHTRPTGYDRKGNCRNYTGPAGQTPKAAQVIPRMELFGNDEAEELMANLKKLLMGGSVSSLVSSFEQRLEGKRE</sequence>
<gene>
    <name evidence="2" type="ORF">AK812_SmicGene11550</name>
</gene>
<dbReference type="OrthoDB" id="67700at2759"/>
<proteinExistence type="predicted"/>
<feature type="transmembrane region" description="Helical" evidence="1">
    <location>
        <begin position="308"/>
        <end position="332"/>
    </location>
</feature>
<evidence type="ECO:0000313" key="3">
    <source>
        <dbReference type="Proteomes" id="UP000186817"/>
    </source>
</evidence>
<reference evidence="2 3" key="1">
    <citation type="submission" date="2016-02" db="EMBL/GenBank/DDBJ databases">
        <title>Genome analysis of coral dinoflagellate symbionts highlights evolutionary adaptations to a symbiotic lifestyle.</title>
        <authorList>
            <person name="Aranda M."/>
            <person name="Li Y."/>
            <person name="Liew Y.J."/>
            <person name="Baumgarten S."/>
            <person name="Simakov O."/>
            <person name="Wilson M."/>
            <person name="Piel J."/>
            <person name="Ashoor H."/>
            <person name="Bougouffa S."/>
            <person name="Bajic V.B."/>
            <person name="Ryu T."/>
            <person name="Ravasi T."/>
            <person name="Bayer T."/>
            <person name="Micklem G."/>
            <person name="Kim H."/>
            <person name="Bhak J."/>
            <person name="Lajeunesse T.C."/>
            <person name="Voolstra C.R."/>
        </authorList>
    </citation>
    <scope>NUCLEOTIDE SEQUENCE [LARGE SCALE GENOMIC DNA]</scope>
    <source>
        <strain evidence="2 3">CCMP2467</strain>
    </source>
</reference>